<sequence length="191" mass="22242">METEGGYELGGVITNDRKDDMTPESTMQNMHCIHPADLFPFTRKPMLIIVDSDNAKAFSHLPDLFGQPVICLMASEELPHSIREHFTRGRLLTTFLYSPIMAFMLTCGIDQTSDRLYERCEQVVEKALYEAQRSYLRSRTIDHSFLQFFGDEFIRLILLRFAFCYCTLRLHRAYKHYLKKTLLATLLSTKL</sequence>
<dbReference type="GeneTree" id="ENSGT00390000009566"/>
<accession>H2ZF10</accession>
<dbReference type="GO" id="GO:0006351">
    <property type="term" value="P:DNA-templated transcription"/>
    <property type="evidence" value="ECO:0007669"/>
    <property type="project" value="InterPro"/>
</dbReference>
<dbReference type="eggNOG" id="ENOG502QPT4">
    <property type="taxonomic scope" value="Eukaryota"/>
</dbReference>
<feature type="region of interest" description="Disordered" evidence="1">
    <location>
        <begin position="1"/>
        <end position="25"/>
    </location>
</feature>
<dbReference type="AlphaFoldDB" id="H2ZF10"/>
<reference evidence="2" key="2">
    <citation type="submission" date="2025-08" db="UniProtKB">
        <authorList>
            <consortium name="Ensembl"/>
        </authorList>
    </citation>
    <scope>IDENTIFICATION</scope>
</reference>
<dbReference type="PANTHER" id="PTHR21243">
    <property type="entry name" value="PROTEIN SCAI"/>
    <property type="match status" value="1"/>
</dbReference>
<reference evidence="2" key="3">
    <citation type="submission" date="2025-09" db="UniProtKB">
        <authorList>
            <consortium name="Ensembl"/>
        </authorList>
    </citation>
    <scope>IDENTIFICATION</scope>
</reference>
<dbReference type="Ensembl" id="ENSCSAVT00000016357.1">
    <property type="protein sequence ID" value="ENSCSAVP00000016176.1"/>
    <property type="gene ID" value="ENSCSAVG00000009512.1"/>
</dbReference>
<protein>
    <submittedName>
        <fullName evidence="2">Uncharacterized protein</fullName>
    </submittedName>
</protein>
<dbReference type="Proteomes" id="UP000007875">
    <property type="component" value="Unassembled WGS sequence"/>
</dbReference>
<keyword evidence="3" id="KW-1185">Reference proteome</keyword>
<dbReference type="InterPro" id="IPR022709">
    <property type="entry name" value="SCAI"/>
</dbReference>
<dbReference type="HOGENOM" id="CLU_1420997_0_0_1"/>
<dbReference type="STRING" id="51511.ENSCSAVP00000016176"/>
<dbReference type="InParanoid" id="H2ZF10"/>
<evidence type="ECO:0000256" key="1">
    <source>
        <dbReference type="SAM" id="MobiDB-lite"/>
    </source>
</evidence>
<reference evidence="3" key="1">
    <citation type="submission" date="2003-08" db="EMBL/GenBank/DDBJ databases">
        <authorList>
            <person name="Birren B."/>
            <person name="Nusbaum C."/>
            <person name="Abebe A."/>
            <person name="Abouelleil A."/>
            <person name="Adekoya E."/>
            <person name="Ait-zahra M."/>
            <person name="Allen N."/>
            <person name="Allen T."/>
            <person name="An P."/>
            <person name="Anderson M."/>
            <person name="Anderson S."/>
            <person name="Arachchi H."/>
            <person name="Armbruster J."/>
            <person name="Bachantsang P."/>
            <person name="Baldwin J."/>
            <person name="Barry A."/>
            <person name="Bayul T."/>
            <person name="Blitshsteyn B."/>
            <person name="Bloom T."/>
            <person name="Blye J."/>
            <person name="Boguslavskiy L."/>
            <person name="Borowsky M."/>
            <person name="Boukhgalter B."/>
            <person name="Brunache A."/>
            <person name="Butler J."/>
            <person name="Calixte N."/>
            <person name="Calvo S."/>
            <person name="Camarata J."/>
            <person name="Campo K."/>
            <person name="Chang J."/>
            <person name="Cheshatsang Y."/>
            <person name="Citroen M."/>
            <person name="Collymore A."/>
            <person name="Considine T."/>
            <person name="Cook A."/>
            <person name="Cooke P."/>
            <person name="Corum B."/>
            <person name="Cuomo C."/>
            <person name="David R."/>
            <person name="Dawoe T."/>
            <person name="Degray S."/>
            <person name="Dodge S."/>
            <person name="Dooley K."/>
            <person name="Dorje P."/>
            <person name="Dorjee K."/>
            <person name="Dorris L."/>
            <person name="Duffey N."/>
            <person name="Dupes A."/>
            <person name="Elkins T."/>
            <person name="Engels R."/>
            <person name="Erickson J."/>
            <person name="Farina A."/>
            <person name="Faro S."/>
            <person name="Ferreira P."/>
            <person name="Fischer H."/>
            <person name="Fitzgerald M."/>
            <person name="Foley K."/>
            <person name="Gage D."/>
            <person name="Galagan J."/>
            <person name="Gearin G."/>
            <person name="Gnerre S."/>
            <person name="Gnirke A."/>
            <person name="Goyette A."/>
            <person name="Graham J."/>
            <person name="Grandbois E."/>
            <person name="Gyaltsen K."/>
            <person name="Hafez N."/>
            <person name="Hagopian D."/>
            <person name="Hagos B."/>
            <person name="Hall J."/>
            <person name="Hatcher B."/>
            <person name="Heller A."/>
            <person name="Higgins H."/>
            <person name="Honan T."/>
            <person name="Horn A."/>
            <person name="Houde N."/>
            <person name="Hughes L."/>
            <person name="Hulme W."/>
            <person name="Husby E."/>
            <person name="Iliev I."/>
            <person name="Jaffe D."/>
            <person name="Jones C."/>
            <person name="Kamal M."/>
            <person name="Kamat A."/>
            <person name="Kamvysselis M."/>
            <person name="Karlsson E."/>
            <person name="Kells C."/>
            <person name="Kieu A."/>
            <person name="Kisner P."/>
            <person name="Kodira C."/>
            <person name="Kulbokas E."/>
            <person name="Labutti K."/>
            <person name="Lama D."/>
            <person name="Landers T."/>
            <person name="Leger J."/>
            <person name="Levine S."/>
            <person name="Lewis D."/>
            <person name="Lewis T."/>
            <person name="Lindblad-toh K."/>
            <person name="Liu X."/>
            <person name="Lokyitsang T."/>
            <person name="Lokyitsang Y."/>
            <person name="Lucien O."/>
            <person name="Lui A."/>
            <person name="Ma L.J."/>
            <person name="Mabbitt R."/>
            <person name="Macdonald J."/>
            <person name="Maclean C."/>
            <person name="Major J."/>
            <person name="Manning J."/>
            <person name="Marabella R."/>
            <person name="Maru K."/>
            <person name="Matthews C."/>
            <person name="Mauceli E."/>
            <person name="Mccarthy M."/>
            <person name="Mcdonough S."/>
            <person name="Mcghee T."/>
            <person name="Meldrim J."/>
            <person name="Meneus L."/>
            <person name="Mesirov J."/>
            <person name="Mihalev A."/>
            <person name="Mihova T."/>
            <person name="Mikkelsen T."/>
            <person name="Mlenga V."/>
            <person name="Moru K."/>
            <person name="Mozes J."/>
            <person name="Mulrain L."/>
            <person name="Munson G."/>
            <person name="Naylor J."/>
            <person name="Newes C."/>
            <person name="Nguyen C."/>
            <person name="Nguyen N."/>
            <person name="Nguyen T."/>
            <person name="Nicol R."/>
            <person name="Nielsen C."/>
            <person name="Nizzari M."/>
            <person name="Norbu C."/>
            <person name="Norbu N."/>
            <person name="O'donnell P."/>
            <person name="Okoawo O."/>
            <person name="O'leary S."/>
            <person name="Omotosho B."/>
            <person name="O'neill K."/>
            <person name="Osman S."/>
            <person name="Parker S."/>
            <person name="Perrin D."/>
            <person name="Phunkhang P."/>
            <person name="Piqani B."/>
            <person name="Purcell S."/>
            <person name="Rachupka T."/>
            <person name="Ramasamy U."/>
            <person name="Rameau R."/>
            <person name="Ray V."/>
            <person name="Raymond C."/>
            <person name="Retta R."/>
            <person name="Richardson S."/>
            <person name="Rise C."/>
            <person name="Rodriguez J."/>
            <person name="Rogers J."/>
            <person name="Rogov P."/>
            <person name="Rutman M."/>
            <person name="Schupbach R."/>
            <person name="Seaman C."/>
            <person name="Settipalli S."/>
            <person name="Sharpe T."/>
            <person name="Sheridan J."/>
            <person name="Sherpa N."/>
            <person name="Shi J."/>
            <person name="Smirnov S."/>
            <person name="Smith C."/>
            <person name="Sougnez C."/>
            <person name="Spencer B."/>
            <person name="Stalker J."/>
            <person name="Stange-thomann N."/>
            <person name="Stavropoulos S."/>
            <person name="Stetson K."/>
            <person name="Stone C."/>
            <person name="Stone S."/>
            <person name="Stubbs M."/>
            <person name="Talamas J."/>
            <person name="Tchuinga P."/>
            <person name="Tenzing P."/>
            <person name="Tesfaye S."/>
            <person name="Theodore J."/>
            <person name="Thoulutsang Y."/>
            <person name="Topham K."/>
            <person name="Towey S."/>
            <person name="Tsamla T."/>
            <person name="Tsomo N."/>
            <person name="Vallee D."/>
            <person name="Vassiliev H."/>
            <person name="Venkataraman V."/>
            <person name="Vinson J."/>
            <person name="Vo A."/>
            <person name="Wade C."/>
            <person name="Wang S."/>
            <person name="Wangchuk T."/>
            <person name="Wangdi T."/>
            <person name="Whittaker C."/>
            <person name="Wilkinson J."/>
            <person name="Wu Y."/>
            <person name="Wyman D."/>
            <person name="Yadav S."/>
            <person name="Yang S."/>
            <person name="Yang X."/>
            <person name="Yeager S."/>
            <person name="Yee E."/>
            <person name="Young G."/>
            <person name="Zainoun J."/>
            <person name="Zembeck L."/>
            <person name="Zimmer A."/>
            <person name="Zody M."/>
            <person name="Lander E."/>
        </authorList>
    </citation>
    <scope>NUCLEOTIDE SEQUENCE [LARGE SCALE GENOMIC DNA]</scope>
</reference>
<dbReference type="GO" id="GO:0003714">
    <property type="term" value="F:transcription corepressor activity"/>
    <property type="evidence" value="ECO:0007669"/>
    <property type="project" value="InterPro"/>
</dbReference>
<name>H2ZF10_CIOSA</name>
<evidence type="ECO:0000313" key="2">
    <source>
        <dbReference type="Ensembl" id="ENSCSAVP00000016176.1"/>
    </source>
</evidence>
<proteinExistence type="predicted"/>
<dbReference type="OMA" id="FFSEWGE"/>
<evidence type="ECO:0000313" key="3">
    <source>
        <dbReference type="Proteomes" id="UP000007875"/>
    </source>
</evidence>
<dbReference type="Pfam" id="PF12070">
    <property type="entry name" value="SCAI"/>
    <property type="match status" value="1"/>
</dbReference>
<organism evidence="2 3">
    <name type="scientific">Ciona savignyi</name>
    <name type="common">Pacific transparent sea squirt</name>
    <dbReference type="NCBI Taxonomy" id="51511"/>
    <lineage>
        <taxon>Eukaryota</taxon>
        <taxon>Metazoa</taxon>
        <taxon>Chordata</taxon>
        <taxon>Tunicata</taxon>
        <taxon>Ascidiacea</taxon>
        <taxon>Phlebobranchia</taxon>
        <taxon>Cionidae</taxon>
        <taxon>Ciona</taxon>
    </lineage>
</organism>